<dbReference type="RefSeq" id="WP_109276848.1">
    <property type="nucleotide sequence ID" value="NZ_QFKX01000007.1"/>
</dbReference>
<keyword evidence="2" id="KW-0812">Transmembrane</keyword>
<keyword evidence="4" id="KW-1185">Reference proteome</keyword>
<dbReference type="InterPro" id="IPR021414">
    <property type="entry name" value="DUF3054"/>
</dbReference>
<feature type="compositionally biased region" description="Polar residues" evidence="1">
    <location>
        <begin position="152"/>
        <end position="162"/>
    </location>
</feature>
<organism evidence="3 4">
    <name type="scientific">Brachybacterium endophyticum</name>
    <dbReference type="NCBI Taxonomy" id="2182385"/>
    <lineage>
        <taxon>Bacteria</taxon>
        <taxon>Bacillati</taxon>
        <taxon>Actinomycetota</taxon>
        <taxon>Actinomycetes</taxon>
        <taxon>Micrococcales</taxon>
        <taxon>Dermabacteraceae</taxon>
        <taxon>Brachybacterium</taxon>
    </lineage>
</organism>
<feature type="transmembrane region" description="Helical" evidence="2">
    <location>
        <begin position="90"/>
        <end position="110"/>
    </location>
</feature>
<dbReference type="Proteomes" id="UP000245590">
    <property type="component" value="Unassembled WGS sequence"/>
</dbReference>
<evidence type="ECO:0000313" key="4">
    <source>
        <dbReference type="Proteomes" id="UP000245590"/>
    </source>
</evidence>
<dbReference type="OrthoDB" id="3698172at2"/>
<protein>
    <submittedName>
        <fullName evidence="3">DUF3054 domain-containing protein</fullName>
    </submittedName>
</protein>
<dbReference type="AlphaFoldDB" id="A0A2U2RGY4"/>
<evidence type="ECO:0000256" key="1">
    <source>
        <dbReference type="SAM" id="MobiDB-lite"/>
    </source>
</evidence>
<comment type="caution">
    <text evidence="3">The sequence shown here is derived from an EMBL/GenBank/DDBJ whole genome shotgun (WGS) entry which is preliminary data.</text>
</comment>
<keyword evidence="2" id="KW-0472">Membrane</keyword>
<name>A0A2U2RGY4_9MICO</name>
<proteinExistence type="predicted"/>
<feature type="transmembrane region" description="Helical" evidence="2">
    <location>
        <begin position="7"/>
        <end position="28"/>
    </location>
</feature>
<dbReference type="Pfam" id="PF11255">
    <property type="entry name" value="DUF3054"/>
    <property type="match status" value="1"/>
</dbReference>
<feature type="transmembrane region" description="Helical" evidence="2">
    <location>
        <begin position="65"/>
        <end position="84"/>
    </location>
</feature>
<feature type="compositionally biased region" description="Basic and acidic residues" evidence="1">
    <location>
        <begin position="132"/>
        <end position="150"/>
    </location>
</feature>
<keyword evidence="2" id="KW-1133">Transmembrane helix</keyword>
<evidence type="ECO:0000256" key="2">
    <source>
        <dbReference type="SAM" id="Phobius"/>
    </source>
</evidence>
<dbReference type="EMBL" id="QFKX01000007">
    <property type="protein sequence ID" value="PWH05108.1"/>
    <property type="molecule type" value="Genomic_DNA"/>
</dbReference>
<accession>A0A2U2RGY4</accession>
<evidence type="ECO:0000313" key="3">
    <source>
        <dbReference type="EMBL" id="PWH05108.1"/>
    </source>
</evidence>
<sequence length="162" mass="17391">MLRFLGALIGDVLAIVLFVAIGLFQHGLDITTQNLVLVGWPFAAALIVGHLAAQTWRGPFRVWPQGVFVWAITIVGAMAVRTLFQAGTEVSFVIVTSIVLGVLMLGWRALASYLTRGAPREVIDAEDLEAEDLQRDGGRGRDGDTARDATDSLTSPSASSRN</sequence>
<reference evidence="3 4" key="1">
    <citation type="submission" date="2018-05" db="EMBL/GenBank/DDBJ databases">
        <title>Brachybacterium sp. M1HQ-2T, whole genome shotgun sequence.</title>
        <authorList>
            <person name="Tuo L."/>
        </authorList>
    </citation>
    <scope>NUCLEOTIDE SEQUENCE [LARGE SCALE GENOMIC DNA]</scope>
    <source>
        <strain evidence="3 4">M1HQ-2</strain>
    </source>
</reference>
<gene>
    <name evidence="3" type="ORF">DEO23_15045</name>
</gene>
<feature type="region of interest" description="Disordered" evidence="1">
    <location>
        <begin position="127"/>
        <end position="162"/>
    </location>
</feature>
<feature type="transmembrane region" description="Helical" evidence="2">
    <location>
        <begin position="34"/>
        <end position="53"/>
    </location>
</feature>